<dbReference type="AlphaFoldDB" id="A0A971M4H7"/>
<dbReference type="PANTHER" id="PTHR11365">
    <property type="entry name" value="5-OXOPROLINASE RELATED"/>
    <property type="match status" value="1"/>
</dbReference>
<gene>
    <name evidence="4" type="ORF">GXY80_08970</name>
</gene>
<protein>
    <submittedName>
        <fullName evidence="4">Hydantoinase/oxoprolinase family protein</fullName>
    </submittedName>
</protein>
<dbReference type="Pfam" id="PF01968">
    <property type="entry name" value="Hydantoinase_A"/>
    <property type="match status" value="1"/>
</dbReference>
<dbReference type="GO" id="GO:0005829">
    <property type="term" value="C:cytosol"/>
    <property type="evidence" value="ECO:0007669"/>
    <property type="project" value="TreeGrafter"/>
</dbReference>
<evidence type="ECO:0000259" key="3">
    <source>
        <dbReference type="Pfam" id="PF19278"/>
    </source>
</evidence>
<name>A0A971M4H7_9BACT</name>
<organism evidence="4 5">
    <name type="scientific">Syntrophorhabdus aromaticivorans</name>
    <dbReference type="NCBI Taxonomy" id="328301"/>
    <lineage>
        <taxon>Bacteria</taxon>
        <taxon>Pseudomonadati</taxon>
        <taxon>Thermodesulfobacteriota</taxon>
        <taxon>Syntrophorhabdia</taxon>
        <taxon>Syntrophorhabdales</taxon>
        <taxon>Syntrophorhabdaceae</taxon>
        <taxon>Syntrophorhabdus</taxon>
    </lineage>
</organism>
<proteinExistence type="predicted"/>
<dbReference type="InterPro" id="IPR049517">
    <property type="entry name" value="ACX-like_C"/>
</dbReference>
<evidence type="ECO:0000259" key="1">
    <source>
        <dbReference type="Pfam" id="PF01968"/>
    </source>
</evidence>
<comment type="caution">
    <text evidence="4">The sequence shown here is derived from an EMBL/GenBank/DDBJ whole genome shotgun (WGS) entry which is preliminary data.</text>
</comment>
<dbReference type="InterPro" id="IPR045079">
    <property type="entry name" value="Oxoprolinase-like"/>
</dbReference>
<feature type="domain" description="Acetophenone carboxylase-like C-terminal" evidence="3">
    <location>
        <begin position="589"/>
        <end position="667"/>
    </location>
</feature>
<dbReference type="GO" id="GO:0017168">
    <property type="term" value="F:5-oxoprolinase (ATP-hydrolyzing) activity"/>
    <property type="evidence" value="ECO:0007669"/>
    <property type="project" value="TreeGrafter"/>
</dbReference>
<dbReference type="InterPro" id="IPR002821">
    <property type="entry name" value="Hydantoinase_A"/>
</dbReference>
<dbReference type="PANTHER" id="PTHR11365:SF23">
    <property type="entry name" value="HYPOTHETICAL 5-OXOPROLINASE (EUROFUNG)-RELATED"/>
    <property type="match status" value="1"/>
</dbReference>
<feature type="domain" description="Hydantoinase A/oxoprolinase" evidence="1">
    <location>
        <begin position="201"/>
        <end position="476"/>
    </location>
</feature>
<feature type="domain" description="Hydantoinase/oxoprolinase N-terminal" evidence="2">
    <location>
        <begin position="5"/>
        <end position="174"/>
    </location>
</feature>
<sequence>MGYTIDIDTGGTFTDGFFVRDTKVETVKVPTTPHDLTICLLSCIESGAKQFEATVEDMLMDTEVIRFSTTIGTNTLIERNGTKIGLIVTKGEEKGLDVVNEEDDDAPLVYPEMVRTLNGTVNEKGEITEALNREEVLSSAQELLDLGARCLVVSLKNSALNASLEQQARRWIKAEYPRDYLGSVPVFLSSDITNLLGDRQRTNTAVVNAYIHARLVRFLYKSAEDLRNRFYSRPLLIVHATGGVTRVANTRAINTYNSGPAAGLMGVAALSRQYKTKDMVSGDMGGTSFDIGIVKNGYPNFTLKPTVEGIELTTPMVSIKAIGAGGGSIAVFRGGRLSVGPQSAGALPGPACFALGGANATVTDADVALGYIDPDYYMGGKMRLNKEKALEAIEAKIASPMQTDVVQAALAIRDEVDQNMGLELKAVVESMRSDTIPTFVVYGGAGSAHCCGIASHAGIKKIVAPRFASVFSASSLSGMDVWHIYSRRLGVLIKEDAGVLSASKPIDAAVRDMYGEARRDMRGEGFEEEQVKYLLEFMLSREGETPVGRITIKGVNWSENLANALQTQAPKLSEQQQLFSPLILLHATAPIPHFEEKEYKLGPSDPSAAMVRTRLMCWNEEKRSVETPVYDRMKLKPGNIVLGPAVVEAPDTTYVIRGHWSYTVDKFYNGIFEEVTT</sequence>
<dbReference type="EMBL" id="JAAYEE010000145">
    <property type="protein sequence ID" value="NLW35594.1"/>
    <property type="molecule type" value="Genomic_DNA"/>
</dbReference>
<evidence type="ECO:0000259" key="2">
    <source>
        <dbReference type="Pfam" id="PF05378"/>
    </source>
</evidence>
<dbReference type="GO" id="GO:0006749">
    <property type="term" value="P:glutathione metabolic process"/>
    <property type="evidence" value="ECO:0007669"/>
    <property type="project" value="TreeGrafter"/>
</dbReference>
<dbReference type="Pfam" id="PF19278">
    <property type="entry name" value="Hydant_A_C"/>
    <property type="match status" value="1"/>
</dbReference>
<accession>A0A971M4H7</accession>
<dbReference type="Pfam" id="PF05378">
    <property type="entry name" value="Hydant_A_N"/>
    <property type="match status" value="1"/>
</dbReference>
<reference evidence="4" key="1">
    <citation type="journal article" date="2020" name="Biotechnol. Biofuels">
        <title>New insights from the biogas microbiome by comprehensive genome-resolved metagenomics of nearly 1600 species originating from multiple anaerobic digesters.</title>
        <authorList>
            <person name="Campanaro S."/>
            <person name="Treu L."/>
            <person name="Rodriguez-R L.M."/>
            <person name="Kovalovszki A."/>
            <person name="Ziels R.M."/>
            <person name="Maus I."/>
            <person name="Zhu X."/>
            <person name="Kougias P.G."/>
            <person name="Basile A."/>
            <person name="Luo G."/>
            <person name="Schluter A."/>
            <person name="Konstantinidis K.T."/>
            <person name="Angelidaki I."/>
        </authorList>
    </citation>
    <scope>NUCLEOTIDE SEQUENCE</scope>
    <source>
        <strain evidence="4">AS06rmzACSIP_7</strain>
    </source>
</reference>
<evidence type="ECO:0000313" key="4">
    <source>
        <dbReference type="EMBL" id="NLW35594.1"/>
    </source>
</evidence>
<reference evidence="4" key="2">
    <citation type="submission" date="2020-01" db="EMBL/GenBank/DDBJ databases">
        <authorList>
            <person name="Campanaro S."/>
        </authorList>
    </citation>
    <scope>NUCLEOTIDE SEQUENCE</scope>
    <source>
        <strain evidence="4">AS06rmzACSIP_7</strain>
    </source>
</reference>
<evidence type="ECO:0000313" key="5">
    <source>
        <dbReference type="Proteomes" id="UP000777265"/>
    </source>
</evidence>
<dbReference type="Proteomes" id="UP000777265">
    <property type="component" value="Unassembled WGS sequence"/>
</dbReference>
<dbReference type="InterPro" id="IPR008040">
    <property type="entry name" value="Hydant_A_N"/>
</dbReference>